<reference evidence="2 3" key="1">
    <citation type="submission" date="2019-12" db="EMBL/GenBank/DDBJ databases">
        <title>Whole genome shotgun sequence of Streptomyces tubercidicus NBRC 13090.</title>
        <authorList>
            <person name="Ichikawa N."/>
            <person name="Kimura A."/>
            <person name="Kitahashi Y."/>
            <person name="Komaki H."/>
            <person name="Tamura T."/>
        </authorList>
    </citation>
    <scope>NUCLEOTIDE SEQUENCE [LARGE SCALE GENOMIC DNA]</scope>
    <source>
        <strain evidence="2 3">NBRC 13090</strain>
    </source>
</reference>
<evidence type="ECO:0000313" key="2">
    <source>
        <dbReference type="EMBL" id="GFE36904.1"/>
    </source>
</evidence>
<protein>
    <submittedName>
        <fullName evidence="2">Uncharacterized protein</fullName>
    </submittedName>
</protein>
<evidence type="ECO:0000313" key="3">
    <source>
        <dbReference type="Proteomes" id="UP000431826"/>
    </source>
</evidence>
<evidence type="ECO:0000256" key="1">
    <source>
        <dbReference type="SAM" id="MobiDB-lite"/>
    </source>
</evidence>
<name>A0A640UNH8_9ACTN</name>
<keyword evidence="3" id="KW-1185">Reference proteome</keyword>
<dbReference type="AlphaFoldDB" id="A0A640UNH8"/>
<dbReference type="EMBL" id="BLIR01000001">
    <property type="protein sequence ID" value="GFE36904.1"/>
    <property type="molecule type" value="Genomic_DNA"/>
</dbReference>
<feature type="region of interest" description="Disordered" evidence="1">
    <location>
        <begin position="1"/>
        <end position="26"/>
    </location>
</feature>
<sequence length="45" mass="5241">MVVEKERRRRRVRGEERGGKRKGRPGFRCEWGGLQMAGRPTALMV</sequence>
<comment type="caution">
    <text evidence="2">The sequence shown here is derived from an EMBL/GenBank/DDBJ whole genome shotgun (WGS) entry which is preliminary data.</text>
</comment>
<gene>
    <name evidence="2" type="ORF">Stube_15770</name>
</gene>
<dbReference type="Proteomes" id="UP000431826">
    <property type="component" value="Unassembled WGS sequence"/>
</dbReference>
<accession>A0A640UNH8</accession>
<organism evidence="2 3">
    <name type="scientific">Streptomyces tubercidicus</name>
    <dbReference type="NCBI Taxonomy" id="47759"/>
    <lineage>
        <taxon>Bacteria</taxon>
        <taxon>Bacillati</taxon>
        <taxon>Actinomycetota</taxon>
        <taxon>Actinomycetes</taxon>
        <taxon>Kitasatosporales</taxon>
        <taxon>Streptomycetaceae</taxon>
        <taxon>Streptomyces</taxon>
    </lineage>
</organism>
<proteinExistence type="predicted"/>